<feature type="domain" description="Glycosyl hydrolase family 32 N-terminal" evidence="5">
    <location>
        <begin position="401"/>
        <end position="462"/>
    </location>
</feature>
<evidence type="ECO:0000313" key="8">
    <source>
        <dbReference type="Proteomes" id="UP001156666"/>
    </source>
</evidence>
<evidence type="ECO:0000256" key="4">
    <source>
        <dbReference type="RuleBase" id="RU362110"/>
    </source>
</evidence>
<dbReference type="InterPro" id="IPR013320">
    <property type="entry name" value="ConA-like_dom_sf"/>
</dbReference>
<comment type="similarity">
    <text evidence="1 4">Belongs to the glycosyl hydrolase 32 family.</text>
</comment>
<evidence type="ECO:0000259" key="6">
    <source>
        <dbReference type="Pfam" id="PF08244"/>
    </source>
</evidence>
<evidence type="ECO:0008006" key="9">
    <source>
        <dbReference type="Google" id="ProtNLM"/>
    </source>
</evidence>
<keyword evidence="3 4" id="KW-0326">Glycosidase</keyword>
<dbReference type="InterPro" id="IPR001362">
    <property type="entry name" value="Glyco_hydro_32"/>
</dbReference>
<evidence type="ECO:0000256" key="3">
    <source>
        <dbReference type="ARBA" id="ARBA00023295"/>
    </source>
</evidence>
<dbReference type="SUPFAM" id="SSF75005">
    <property type="entry name" value="Arabinanase/levansucrase/invertase"/>
    <property type="match status" value="1"/>
</dbReference>
<dbReference type="InterPro" id="IPR013148">
    <property type="entry name" value="Glyco_hydro_32_N"/>
</dbReference>
<dbReference type="GO" id="GO:0005987">
    <property type="term" value="P:sucrose catabolic process"/>
    <property type="evidence" value="ECO:0007669"/>
    <property type="project" value="TreeGrafter"/>
</dbReference>
<dbReference type="CDD" id="cd18622">
    <property type="entry name" value="GH32_Inu-like"/>
    <property type="match status" value="1"/>
</dbReference>
<dbReference type="Proteomes" id="UP001156666">
    <property type="component" value="Unassembled WGS sequence"/>
</dbReference>
<feature type="domain" description="Glycosyl hydrolase family 32 C-terminal" evidence="6">
    <location>
        <begin position="506"/>
        <end position="601"/>
    </location>
</feature>
<dbReference type="Gene3D" id="2.115.10.20">
    <property type="entry name" value="Glycosyl hydrolase domain, family 43"/>
    <property type="match status" value="2"/>
</dbReference>
<protein>
    <recommendedName>
        <fullName evidence="9">Glycoside hydrolase family 32 protein</fullName>
    </recommendedName>
</protein>
<dbReference type="Pfam" id="PF08244">
    <property type="entry name" value="Glyco_hydro_32C"/>
    <property type="match status" value="1"/>
</dbReference>
<dbReference type="Pfam" id="PF00251">
    <property type="entry name" value="Glyco_hydro_32N"/>
    <property type="match status" value="2"/>
</dbReference>
<dbReference type="AlphaFoldDB" id="A0AA37ST96"/>
<gene>
    <name evidence="7" type="ORF">GCM10007940_44530</name>
</gene>
<evidence type="ECO:0000259" key="5">
    <source>
        <dbReference type="Pfam" id="PF00251"/>
    </source>
</evidence>
<accession>A0AA37ST96</accession>
<evidence type="ECO:0000256" key="2">
    <source>
        <dbReference type="ARBA" id="ARBA00022801"/>
    </source>
</evidence>
<reference evidence="7" key="2">
    <citation type="submission" date="2023-01" db="EMBL/GenBank/DDBJ databases">
        <title>Draft genome sequence of Portibacter lacus strain NBRC 108769.</title>
        <authorList>
            <person name="Sun Q."/>
            <person name="Mori K."/>
        </authorList>
    </citation>
    <scope>NUCLEOTIDE SEQUENCE</scope>
    <source>
        <strain evidence="7">NBRC 108769</strain>
    </source>
</reference>
<dbReference type="InterPro" id="IPR023296">
    <property type="entry name" value="Glyco_hydro_beta-prop_sf"/>
</dbReference>
<dbReference type="EMBL" id="BSOH01000037">
    <property type="protein sequence ID" value="GLR19837.1"/>
    <property type="molecule type" value="Genomic_DNA"/>
</dbReference>
<organism evidence="7 8">
    <name type="scientific">Portibacter lacus</name>
    <dbReference type="NCBI Taxonomy" id="1099794"/>
    <lineage>
        <taxon>Bacteria</taxon>
        <taxon>Pseudomonadati</taxon>
        <taxon>Bacteroidota</taxon>
        <taxon>Saprospiria</taxon>
        <taxon>Saprospirales</taxon>
        <taxon>Haliscomenobacteraceae</taxon>
        <taxon>Portibacter</taxon>
    </lineage>
</organism>
<sequence>MNDPNGMVYYEGEYHLFYQYYPDSTVWGPMHWGHAISEDLVHWEHLPIALFPDEHGLIFSGSAVVDWDNTTGFGVEGNPPLVAIFSYHDMEGERSGRDDYQTQGIAYSNDKGRSWTKYEGNPVIGNPGVRDFRDPKVIWHKDSKQWIMAVAALDHLKFYGSPNLKDWTYLSEFGKELGSHDGVWECPDLFPMKSDNGKEYWVLIENMNPGNPNGGSGTQYFIGQFDGVQFTVDEQFMKLLAHEDAIVPEGVVFESFENGYENWTIEGDAFGESTANGSLGSQMEVSGFTGKRLANSFVGGDQATGKIKSKPFTVSNKAINFLIGGGNHRGRTYISLLIDGNVVRQTEGKNSEQLLWTGWDVTAYIGQEAQIEIVDQYEGSWGHILIDEITFADQVASAARSGSVWLDAGRDNYAGVTWSDVPESDGRRIFLGWLSNWSYAQVVPTEKWRSAMTIPWSLSINHVDGIPRLVGEPIKELERLAADEWKIVEDIAKVPESGIYEIKGTSAQLDGFSISLSNSVDEQVVFSYKDGNFSFDRSKSGDTSFSPDFAGIPTTERISKNDVVSMHAYIDHSSIEIFLDNGQNVFTELFFPSSLYTEIEIKGLSELKIRELNNIWRQ</sequence>
<reference evidence="7" key="1">
    <citation type="journal article" date="2014" name="Int. J. Syst. Evol. Microbiol.">
        <title>Complete genome sequence of Corynebacterium casei LMG S-19264T (=DSM 44701T), isolated from a smear-ripened cheese.</title>
        <authorList>
            <consortium name="US DOE Joint Genome Institute (JGI-PGF)"/>
            <person name="Walter F."/>
            <person name="Albersmeier A."/>
            <person name="Kalinowski J."/>
            <person name="Ruckert C."/>
        </authorList>
    </citation>
    <scope>NUCLEOTIDE SEQUENCE</scope>
    <source>
        <strain evidence="7">NBRC 108769</strain>
    </source>
</reference>
<name>A0AA37ST96_9BACT</name>
<keyword evidence="2 4" id="KW-0378">Hydrolase</keyword>
<comment type="caution">
    <text evidence="7">The sequence shown here is derived from an EMBL/GenBank/DDBJ whole genome shotgun (WGS) entry which is preliminary data.</text>
</comment>
<proteinExistence type="inferred from homology"/>
<dbReference type="SMART" id="SM00640">
    <property type="entry name" value="Glyco_32"/>
    <property type="match status" value="1"/>
</dbReference>
<dbReference type="InterPro" id="IPR013189">
    <property type="entry name" value="Glyco_hydro_32_C"/>
</dbReference>
<dbReference type="GO" id="GO:0004575">
    <property type="term" value="F:sucrose alpha-glucosidase activity"/>
    <property type="evidence" value="ECO:0007669"/>
    <property type="project" value="TreeGrafter"/>
</dbReference>
<dbReference type="GO" id="GO:0005737">
    <property type="term" value="C:cytoplasm"/>
    <property type="evidence" value="ECO:0007669"/>
    <property type="project" value="TreeGrafter"/>
</dbReference>
<evidence type="ECO:0000256" key="1">
    <source>
        <dbReference type="ARBA" id="ARBA00009902"/>
    </source>
</evidence>
<dbReference type="Gene3D" id="2.60.120.560">
    <property type="entry name" value="Exo-inulinase, domain 1"/>
    <property type="match status" value="1"/>
</dbReference>
<dbReference type="SUPFAM" id="SSF49899">
    <property type="entry name" value="Concanavalin A-like lectins/glucanases"/>
    <property type="match status" value="1"/>
</dbReference>
<keyword evidence="8" id="KW-1185">Reference proteome</keyword>
<dbReference type="PANTHER" id="PTHR42800:SF1">
    <property type="entry name" value="EXOINULINASE INUD (AFU_ORTHOLOGUE AFUA_5G00480)"/>
    <property type="match status" value="1"/>
</dbReference>
<feature type="domain" description="Glycosyl hydrolase family 32 N-terminal" evidence="5">
    <location>
        <begin position="1"/>
        <end position="239"/>
    </location>
</feature>
<evidence type="ECO:0000313" key="7">
    <source>
        <dbReference type="EMBL" id="GLR19837.1"/>
    </source>
</evidence>
<dbReference type="PANTHER" id="PTHR42800">
    <property type="entry name" value="EXOINULINASE INUD (AFU_ORTHOLOGUE AFUA_5G00480)"/>
    <property type="match status" value="1"/>
</dbReference>